<dbReference type="Gene3D" id="1.20.144.10">
    <property type="entry name" value="Phosphatidic acid phosphatase type 2/haloperoxidase"/>
    <property type="match status" value="1"/>
</dbReference>
<dbReference type="EMBL" id="BARS01040488">
    <property type="protein sequence ID" value="GAG36228.1"/>
    <property type="molecule type" value="Genomic_DNA"/>
</dbReference>
<dbReference type="InterPro" id="IPR036938">
    <property type="entry name" value="PAP2/HPO_sf"/>
</dbReference>
<protein>
    <recommendedName>
        <fullName evidence="1">Phosphatidic acid phosphatase type 2/haloperoxidase domain-containing protein</fullName>
    </recommendedName>
</protein>
<name>X0XHT9_9ZZZZ</name>
<evidence type="ECO:0000259" key="1">
    <source>
        <dbReference type="Pfam" id="PF01569"/>
    </source>
</evidence>
<proteinExistence type="predicted"/>
<dbReference type="InterPro" id="IPR000326">
    <property type="entry name" value="PAP2/HPO"/>
</dbReference>
<reference evidence="2" key="1">
    <citation type="journal article" date="2014" name="Front. Microbiol.">
        <title>High frequency of phylogenetically diverse reductive dehalogenase-homologous genes in deep subseafloor sedimentary metagenomes.</title>
        <authorList>
            <person name="Kawai M."/>
            <person name="Futagami T."/>
            <person name="Toyoda A."/>
            <person name="Takaki Y."/>
            <person name="Nishi S."/>
            <person name="Hori S."/>
            <person name="Arai W."/>
            <person name="Tsubouchi T."/>
            <person name="Morono Y."/>
            <person name="Uchiyama I."/>
            <person name="Ito T."/>
            <person name="Fujiyama A."/>
            <person name="Inagaki F."/>
            <person name="Takami H."/>
        </authorList>
    </citation>
    <scope>NUCLEOTIDE SEQUENCE</scope>
    <source>
        <strain evidence="2">Expedition CK06-06</strain>
    </source>
</reference>
<gene>
    <name evidence="2" type="ORF">S01H1_61704</name>
</gene>
<comment type="caution">
    <text evidence="2">The sequence shown here is derived from an EMBL/GenBank/DDBJ whole genome shotgun (WGS) entry which is preliminary data.</text>
</comment>
<organism evidence="2">
    <name type="scientific">marine sediment metagenome</name>
    <dbReference type="NCBI Taxonomy" id="412755"/>
    <lineage>
        <taxon>unclassified sequences</taxon>
        <taxon>metagenomes</taxon>
        <taxon>ecological metagenomes</taxon>
    </lineage>
</organism>
<dbReference type="AlphaFoldDB" id="X0XHT9"/>
<feature type="non-terminal residue" evidence="2">
    <location>
        <position position="1"/>
    </location>
</feature>
<dbReference type="SUPFAM" id="SSF48317">
    <property type="entry name" value="Acid phosphatase/Vanadium-dependent haloperoxidase"/>
    <property type="match status" value="1"/>
</dbReference>
<sequence length="80" mass="8909">SEYSDIEVIPPLAYGLATLTALSRVNDDAHWSSDVFFSSALSYFTAKAIIRRHKKGKGNNLIVLPLIDSKYTGLLLSYQF</sequence>
<feature type="domain" description="Phosphatidic acid phosphatase type 2/haloperoxidase" evidence="1">
    <location>
        <begin position="11"/>
        <end position="54"/>
    </location>
</feature>
<dbReference type="Pfam" id="PF01569">
    <property type="entry name" value="PAP2"/>
    <property type="match status" value="1"/>
</dbReference>
<accession>X0XHT9</accession>
<evidence type="ECO:0000313" key="2">
    <source>
        <dbReference type="EMBL" id="GAG36228.1"/>
    </source>
</evidence>